<reference evidence="2" key="1">
    <citation type="submission" date="2020-02" db="EMBL/GenBank/DDBJ databases">
        <authorList>
            <person name="Meier V. D."/>
        </authorList>
    </citation>
    <scope>NUCLEOTIDE SEQUENCE</scope>
    <source>
        <strain evidence="2">AVDCRST_MAG88</strain>
    </source>
</reference>
<protein>
    <submittedName>
        <fullName evidence="2">Uncharacterized protein</fullName>
    </submittedName>
</protein>
<evidence type="ECO:0000313" key="2">
    <source>
        <dbReference type="EMBL" id="CAA9571335.1"/>
    </source>
</evidence>
<sequence length="33" mass="3712">WQSRRSAPPARSPAHRRSCPRRPPCRRASAPGC</sequence>
<dbReference type="AlphaFoldDB" id="A0A6J4V7B9"/>
<dbReference type="EMBL" id="CADCWM010000596">
    <property type="protein sequence ID" value="CAA9571335.1"/>
    <property type="molecule type" value="Genomic_DNA"/>
</dbReference>
<proteinExistence type="predicted"/>
<evidence type="ECO:0000256" key="1">
    <source>
        <dbReference type="SAM" id="MobiDB-lite"/>
    </source>
</evidence>
<name>A0A6J4V7B9_9BACT</name>
<accession>A0A6J4V7B9</accession>
<feature type="region of interest" description="Disordered" evidence="1">
    <location>
        <begin position="1"/>
        <end position="33"/>
    </location>
</feature>
<feature type="non-terminal residue" evidence="2">
    <location>
        <position position="1"/>
    </location>
</feature>
<feature type="compositionally biased region" description="Basic residues" evidence="1">
    <location>
        <begin position="13"/>
        <end position="25"/>
    </location>
</feature>
<gene>
    <name evidence="2" type="ORF">AVDCRST_MAG88-2362</name>
</gene>
<feature type="non-terminal residue" evidence="2">
    <location>
        <position position="33"/>
    </location>
</feature>
<organism evidence="2">
    <name type="scientific">uncultured Thermomicrobiales bacterium</name>
    <dbReference type="NCBI Taxonomy" id="1645740"/>
    <lineage>
        <taxon>Bacteria</taxon>
        <taxon>Pseudomonadati</taxon>
        <taxon>Thermomicrobiota</taxon>
        <taxon>Thermomicrobia</taxon>
        <taxon>Thermomicrobiales</taxon>
        <taxon>environmental samples</taxon>
    </lineage>
</organism>